<feature type="transmembrane region" description="Helical" evidence="5">
    <location>
        <begin position="108"/>
        <end position="127"/>
    </location>
</feature>
<dbReference type="Pfam" id="PF01925">
    <property type="entry name" value="TauE"/>
    <property type="match status" value="1"/>
</dbReference>
<feature type="transmembrane region" description="Helical" evidence="5">
    <location>
        <begin position="209"/>
        <end position="228"/>
    </location>
</feature>
<protein>
    <recommendedName>
        <fullName evidence="5">Probable membrane transporter protein</fullName>
    </recommendedName>
</protein>
<keyword evidence="2 5" id="KW-0812">Transmembrane</keyword>
<name>A0ABW2QY03_9NEIS</name>
<comment type="similarity">
    <text evidence="5">Belongs to the 4-toluene sulfonate uptake permease (TSUP) (TC 2.A.102) family.</text>
</comment>
<sequence length="267" mass="27200">MLTAILAYLSVGLIAGFLAGLLGVGGGLVIVPALLYVFALLGLPPEHHQHLALGTSMATIVFTGIASFKAHHARGAVRWSVVKSITPGILLGTFAGAQLAAFVPALGLQWFFVAFAYLVAVQMLLDFKPKPSRALPGKGGMTAVGTSIGLVSSWVGIGGGSLSVPFMTLCNVPVKEAIGTSAAIGFPIALAGALGYVVSGWSASLPQGALGFVYLPALAGIVLASFPMAKVGAAAAHRLPVPVLKKCFAALLIVLASKMLWSLLKSS</sequence>
<proteinExistence type="inferred from homology"/>
<dbReference type="InterPro" id="IPR002781">
    <property type="entry name" value="TM_pro_TauE-like"/>
</dbReference>
<dbReference type="RefSeq" id="WP_380188185.1">
    <property type="nucleotide sequence ID" value="NZ_JBHTBQ010000019.1"/>
</dbReference>
<evidence type="ECO:0000256" key="4">
    <source>
        <dbReference type="ARBA" id="ARBA00023136"/>
    </source>
</evidence>
<feature type="transmembrane region" description="Helical" evidence="5">
    <location>
        <begin position="139"/>
        <end position="157"/>
    </location>
</feature>
<keyword evidence="4 5" id="KW-0472">Membrane</keyword>
<reference evidence="7" key="1">
    <citation type="journal article" date="2019" name="Int. J. Syst. Evol. Microbiol.">
        <title>The Global Catalogue of Microorganisms (GCM) 10K type strain sequencing project: providing services to taxonomists for standard genome sequencing and annotation.</title>
        <authorList>
            <consortium name="The Broad Institute Genomics Platform"/>
            <consortium name="The Broad Institute Genome Sequencing Center for Infectious Disease"/>
            <person name="Wu L."/>
            <person name="Ma J."/>
        </authorList>
    </citation>
    <scope>NUCLEOTIDE SEQUENCE [LARGE SCALE GENOMIC DNA]</scope>
    <source>
        <strain evidence="7">CCUG 62945</strain>
    </source>
</reference>
<gene>
    <name evidence="6" type="ORF">ACFQNF_11955</name>
</gene>
<comment type="subcellular location">
    <subcellularLocation>
        <location evidence="5">Cell membrane</location>
        <topology evidence="5">Multi-pass membrane protein</topology>
    </subcellularLocation>
    <subcellularLocation>
        <location evidence="1">Membrane</location>
        <topology evidence="1">Multi-pass membrane protein</topology>
    </subcellularLocation>
</comment>
<organism evidence="6 7">
    <name type="scientific">Iodobacter arcticus</name>
    <dbReference type="NCBI Taxonomy" id="590593"/>
    <lineage>
        <taxon>Bacteria</taxon>
        <taxon>Pseudomonadati</taxon>
        <taxon>Pseudomonadota</taxon>
        <taxon>Betaproteobacteria</taxon>
        <taxon>Neisseriales</taxon>
        <taxon>Chitinibacteraceae</taxon>
        <taxon>Iodobacter</taxon>
    </lineage>
</organism>
<feature type="transmembrane region" description="Helical" evidence="5">
    <location>
        <begin position="7"/>
        <end position="38"/>
    </location>
</feature>
<evidence type="ECO:0000256" key="5">
    <source>
        <dbReference type="RuleBase" id="RU363041"/>
    </source>
</evidence>
<accession>A0ABW2QY03</accession>
<dbReference type="PANTHER" id="PTHR43483">
    <property type="entry name" value="MEMBRANE TRANSPORTER PROTEIN HI_0806-RELATED"/>
    <property type="match status" value="1"/>
</dbReference>
<evidence type="ECO:0000313" key="6">
    <source>
        <dbReference type="EMBL" id="MFC7420586.1"/>
    </source>
</evidence>
<evidence type="ECO:0000256" key="3">
    <source>
        <dbReference type="ARBA" id="ARBA00022989"/>
    </source>
</evidence>
<feature type="transmembrane region" description="Helical" evidence="5">
    <location>
        <begin position="248"/>
        <end position="264"/>
    </location>
</feature>
<feature type="transmembrane region" description="Helical" evidence="5">
    <location>
        <begin position="80"/>
        <end position="102"/>
    </location>
</feature>
<keyword evidence="3 5" id="KW-1133">Transmembrane helix</keyword>
<dbReference type="Proteomes" id="UP001596473">
    <property type="component" value="Unassembled WGS sequence"/>
</dbReference>
<evidence type="ECO:0000313" key="7">
    <source>
        <dbReference type="Proteomes" id="UP001596473"/>
    </source>
</evidence>
<feature type="transmembrane region" description="Helical" evidence="5">
    <location>
        <begin position="50"/>
        <end position="68"/>
    </location>
</feature>
<evidence type="ECO:0000256" key="1">
    <source>
        <dbReference type="ARBA" id="ARBA00004141"/>
    </source>
</evidence>
<feature type="transmembrane region" description="Helical" evidence="5">
    <location>
        <begin position="177"/>
        <end position="197"/>
    </location>
</feature>
<keyword evidence="5" id="KW-1003">Cell membrane</keyword>
<comment type="caution">
    <text evidence="6">The sequence shown here is derived from an EMBL/GenBank/DDBJ whole genome shotgun (WGS) entry which is preliminary data.</text>
</comment>
<keyword evidence="7" id="KW-1185">Reference proteome</keyword>
<dbReference type="PANTHER" id="PTHR43483:SF3">
    <property type="entry name" value="MEMBRANE TRANSPORTER PROTEIN HI_0806-RELATED"/>
    <property type="match status" value="1"/>
</dbReference>
<evidence type="ECO:0000256" key="2">
    <source>
        <dbReference type="ARBA" id="ARBA00022692"/>
    </source>
</evidence>
<dbReference type="EMBL" id="JBHTBQ010000019">
    <property type="protein sequence ID" value="MFC7420586.1"/>
    <property type="molecule type" value="Genomic_DNA"/>
</dbReference>